<reference evidence="1 2" key="1">
    <citation type="journal article" date="2015" name="Nature">
        <title>rRNA introns, odd ribosomes, and small enigmatic genomes across a large radiation of phyla.</title>
        <authorList>
            <person name="Brown C.T."/>
            <person name="Hug L.A."/>
            <person name="Thomas B.C."/>
            <person name="Sharon I."/>
            <person name="Castelle C.J."/>
            <person name="Singh A."/>
            <person name="Wilkins M.J."/>
            <person name="Williams K.H."/>
            <person name="Banfield J.F."/>
        </authorList>
    </citation>
    <scope>NUCLEOTIDE SEQUENCE [LARGE SCALE GENOMIC DNA]</scope>
</reference>
<dbReference type="STRING" id="1618384.UW68_C0018G0009"/>
<evidence type="ECO:0000313" key="2">
    <source>
        <dbReference type="Proteomes" id="UP000034835"/>
    </source>
</evidence>
<proteinExistence type="predicted"/>
<name>A0A0G1JNS2_9BACT</name>
<dbReference type="Proteomes" id="UP000034835">
    <property type="component" value="Unassembled WGS sequence"/>
</dbReference>
<accession>A0A0G1JNS2</accession>
<evidence type="ECO:0000313" key="1">
    <source>
        <dbReference type="EMBL" id="KKT73035.1"/>
    </source>
</evidence>
<sequence length="163" mass="19142">MEEDSILHHVNIQFFFFSAVAIQDLKMIAFCRTPYPKHPRGCPNWNYKEGCPPQTKPFLNLYLPGVRVVIAQMDFGRYLTLKKQRHPDWTERALRNPLHWQGHLRAKLNMYVSSLEIPPGFEIVDNPEAMGINIFETCHRADFDLERNPTLFVCKIKFLSKPR</sequence>
<dbReference type="AlphaFoldDB" id="A0A0G1JNS2"/>
<comment type="caution">
    <text evidence="1">The sequence shown here is derived from an EMBL/GenBank/DDBJ whole genome shotgun (WGS) entry which is preliminary data.</text>
</comment>
<protein>
    <submittedName>
        <fullName evidence="1">Uncharacterized protein</fullName>
    </submittedName>
</protein>
<dbReference type="EMBL" id="LCJG01000018">
    <property type="protein sequence ID" value="KKT73035.1"/>
    <property type="molecule type" value="Genomic_DNA"/>
</dbReference>
<organism evidence="1 2">
    <name type="scientific">Candidatus Collierbacteria bacterium GW2011_GWB1_44_6</name>
    <dbReference type="NCBI Taxonomy" id="1618384"/>
    <lineage>
        <taxon>Bacteria</taxon>
        <taxon>Candidatus Collieribacteriota</taxon>
    </lineage>
</organism>
<gene>
    <name evidence="1" type="ORF">UW68_C0018G0009</name>
</gene>